<protein>
    <submittedName>
        <fullName evidence="4">TIGR01777 family oxidoreductase</fullName>
    </submittedName>
</protein>
<dbReference type="SUPFAM" id="SSF51735">
    <property type="entry name" value="NAD(P)-binding Rossmann-fold domains"/>
    <property type="match status" value="1"/>
</dbReference>
<dbReference type="InterPro" id="IPR013549">
    <property type="entry name" value="DUF1731"/>
</dbReference>
<dbReference type="PANTHER" id="PTHR11092">
    <property type="entry name" value="SUGAR NUCLEOTIDE EPIMERASE RELATED"/>
    <property type="match status" value="1"/>
</dbReference>
<dbReference type="NCBIfam" id="TIGR01777">
    <property type="entry name" value="yfcH"/>
    <property type="match status" value="1"/>
</dbReference>
<dbReference type="InterPro" id="IPR036291">
    <property type="entry name" value="NAD(P)-bd_dom_sf"/>
</dbReference>
<name>A0ABT8LG93_9BACT</name>
<evidence type="ECO:0000259" key="2">
    <source>
        <dbReference type="Pfam" id="PF01370"/>
    </source>
</evidence>
<dbReference type="Pfam" id="PF08338">
    <property type="entry name" value="DUF1731"/>
    <property type="match status" value="1"/>
</dbReference>
<gene>
    <name evidence="4" type="ORF">QQ020_25150</name>
</gene>
<accession>A0ABT8LG93</accession>
<dbReference type="RefSeq" id="WP_346760725.1">
    <property type="nucleotide sequence ID" value="NZ_JAUJEB010000006.1"/>
</dbReference>
<evidence type="ECO:0000259" key="3">
    <source>
        <dbReference type="Pfam" id="PF08338"/>
    </source>
</evidence>
<proteinExistence type="inferred from homology"/>
<reference evidence="4" key="1">
    <citation type="submission" date="2023-06" db="EMBL/GenBank/DDBJ databases">
        <title>Genomic of Agaribacillus aureum.</title>
        <authorList>
            <person name="Wang G."/>
        </authorList>
    </citation>
    <scope>NUCLEOTIDE SEQUENCE</scope>
    <source>
        <strain evidence="4">BMA12</strain>
    </source>
</reference>
<sequence>MKRTIVITGGTGFLAGILAKHFSAQNDRVFLLTRNPRPSDKHIQYVAWDGESRGTWEKVLEGSDVVINMAGKSVDCRYHRKNKKAILASRINATKVIGTAIQVCKNPPKIWLNSSSATIYRHIFNRPMDEYTGEIGSGFSVDVCRSWEKSCLAFNTPRTRKVLLRTAMVLGHEGGVLPTLTTLVKARLGGKMGSGHQYVSWIHQHDFLNAIEFIIRDNTISGACNLSSPIPISNKQFMQSLRDHYGIALGIPHIKPILEVGALLLQTETELILKSRRVIPGKLLQQGYQFKYPSINQALAQLIS</sequence>
<comment type="similarity">
    <text evidence="1">Belongs to the NAD(P)-dependent epimerase/dehydratase family. SDR39U1 subfamily.</text>
</comment>
<dbReference type="InterPro" id="IPR001509">
    <property type="entry name" value="Epimerase_deHydtase"/>
</dbReference>
<dbReference type="PANTHER" id="PTHR11092:SF0">
    <property type="entry name" value="EPIMERASE FAMILY PROTEIN SDR39U1"/>
    <property type="match status" value="1"/>
</dbReference>
<feature type="domain" description="DUF1731" evidence="3">
    <location>
        <begin position="262"/>
        <end position="302"/>
    </location>
</feature>
<organism evidence="4 5">
    <name type="scientific">Agaribacillus aureus</name>
    <dbReference type="NCBI Taxonomy" id="3051825"/>
    <lineage>
        <taxon>Bacteria</taxon>
        <taxon>Pseudomonadati</taxon>
        <taxon>Bacteroidota</taxon>
        <taxon>Cytophagia</taxon>
        <taxon>Cytophagales</taxon>
        <taxon>Splendidivirgaceae</taxon>
        <taxon>Agaribacillus</taxon>
    </lineage>
</organism>
<dbReference type="InterPro" id="IPR010099">
    <property type="entry name" value="SDR39U1"/>
</dbReference>
<evidence type="ECO:0000313" key="4">
    <source>
        <dbReference type="EMBL" id="MDN5215391.1"/>
    </source>
</evidence>
<comment type="caution">
    <text evidence="4">The sequence shown here is derived from an EMBL/GenBank/DDBJ whole genome shotgun (WGS) entry which is preliminary data.</text>
</comment>
<dbReference type="EMBL" id="JAUJEB010000006">
    <property type="protein sequence ID" value="MDN5215391.1"/>
    <property type="molecule type" value="Genomic_DNA"/>
</dbReference>
<evidence type="ECO:0000256" key="1">
    <source>
        <dbReference type="ARBA" id="ARBA00009353"/>
    </source>
</evidence>
<feature type="domain" description="NAD-dependent epimerase/dehydratase" evidence="2">
    <location>
        <begin position="5"/>
        <end position="217"/>
    </location>
</feature>
<dbReference type="Gene3D" id="3.40.50.720">
    <property type="entry name" value="NAD(P)-binding Rossmann-like Domain"/>
    <property type="match status" value="1"/>
</dbReference>
<keyword evidence="5" id="KW-1185">Reference proteome</keyword>
<evidence type="ECO:0000313" key="5">
    <source>
        <dbReference type="Proteomes" id="UP001172083"/>
    </source>
</evidence>
<dbReference type="Pfam" id="PF01370">
    <property type="entry name" value="Epimerase"/>
    <property type="match status" value="1"/>
</dbReference>
<dbReference type="Proteomes" id="UP001172083">
    <property type="component" value="Unassembled WGS sequence"/>
</dbReference>